<feature type="compositionally biased region" description="Acidic residues" evidence="7">
    <location>
        <begin position="592"/>
        <end position="603"/>
    </location>
</feature>
<comment type="subcellular location">
    <subcellularLocation>
        <location evidence="1">Cell membrane</location>
        <topology evidence="1">Multi-pass membrane protein</topology>
    </subcellularLocation>
</comment>
<gene>
    <name evidence="10" type="ORF">CM240_3349</name>
</gene>
<dbReference type="HOGENOM" id="CLU_014385_3_2_9"/>
<evidence type="ECO:0000313" key="10">
    <source>
        <dbReference type="EMBL" id="CDM70466.1"/>
    </source>
</evidence>
<feature type="transmembrane region" description="Helical" evidence="8">
    <location>
        <begin position="47"/>
        <end position="66"/>
    </location>
</feature>
<keyword evidence="11" id="KW-1185">Reference proteome</keyword>
<keyword evidence="3" id="KW-1003">Cell membrane</keyword>
<evidence type="ECO:0000256" key="5">
    <source>
        <dbReference type="ARBA" id="ARBA00022989"/>
    </source>
</evidence>
<accession>W6S0N1</accession>
<feature type="region of interest" description="Disordered" evidence="7">
    <location>
        <begin position="584"/>
        <end position="606"/>
    </location>
</feature>
<dbReference type="InterPro" id="IPR017850">
    <property type="entry name" value="Alkaline_phosphatase_core_sf"/>
</dbReference>
<proteinExistence type="predicted"/>
<dbReference type="SUPFAM" id="SSF53649">
    <property type="entry name" value="Alkaline phosphatase-like"/>
    <property type="match status" value="1"/>
</dbReference>
<evidence type="ECO:0000256" key="7">
    <source>
        <dbReference type="SAM" id="MobiDB-lite"/>
    </source>
</evidence>
<dbReference type="GO" id="GO:0005886">
    <property type="term" value="C:plasma membrane"/>
    <property type="evidence" value="ECO:0007669"/>
    <property type="project" value="UniProtKB-SubCell"/>
</dbReference>
<dbReference type="KEGG" id="clt:CM240_3349"/>
<evidence type="ECO:0000313" key="11">
    <source>
        <dbReference type="Proteomes" id="UP000019426"/>
    </source>
</evidence>
<dbReference type="CDD" id="cd16015">
    <property type="entry name" value="LTA_synthase"/>
    <property type="match status" value="1"/>
</dbReference>
<dbReference type="PANTHER" id="PTHR47371">
    <property type="entry name" value="LIPOTEICHOIC ACID SYNTHASE"/>
    <property type="match status" value="1"/>
</dbReference>
<dbReference type="AlphaFoldDB" id="W6S0N1"/>
<dbReference type="Proteomes" id="UP000019426">
    <property type="component" value="Chromosome M2/40_rep2"/>
</dbReference>
<evidence type="ECO:0000256" key="3">
    <source>
        <dbReference type="ARBA" id="ARBA00022475"/>
    </source>
</evidence>
<feature type="transmembrane region" description="Helical" evidence="8">
    <location>
        <begin position="73"/>
        <end position="91"/>
    </location>
</feature>
<keyword evidence="6 8" id="KW-0472">Membrane</keyword>
<organism evidence="10 11">
    <name type="scientific">Clostridium bornimense</name>
    <dbReference type="NCBI Taxonomy" id="1216932"/>
    <lineage>
        <taxon>Bacteria</taxon>
        <taxon>Bacillati</taxon>
        <taxon>Bacillota</taxon>
        <taxon>Clostridia</taxon>
        <taxon>Eubacteriales</taxon>
        <taxon>Clostridiaceae</taxon>
        <taxon>Clostridium</taxon>
    </lineage>
</organism>
<protein>
    <recommendedName>
        <fullName evidence="9">Sulfatase N-terminal domain-containing protein</fullName>
    </recommendedName>
</protein>
<feature type="transmembrane region" description="Helical" evidence="8">
    <location>
        <begin position="12"/>
        <end position="35"/>
    </location>
</feature>
<name>W6S0N1_9CLOT</name>
<evidence type="ECO:0000256" key="4">
    <source>
        <dbReference type="ARBA" id="ARBA00022692"/>
    </source>
</evidence>
<dbReference type="Pfam" id="PF00884">
    <property type="entry name" value="Sulfatase"/>
    <property type="match status" value="1"/>
</dbReference>
<dbReference type="eggNOG" id="COG1368">
    <property type="taxonomic scope" value="Bacteria"/>
</dbReference>
<dbReference type="InterPro" id="IPR000917">
    <property type="entry name" value="Sulfatase_N"/>
</dbReference>
<keyword evidence="5 8" id="KW-1133">Transmembrane helix</keyword>
<comment type="pathway">
    <text evidence="2">Cell wall biogenesis; lipoteichoic acid biosynthesis.</text>
</comment>
<evidence type="ECO:0000256" key="2">
    <source>
        <dbReference type="ARBA" id="ARBA00004936"/>
    </source>
</evidence>
<dbReference type="Gene3D" id="3.40.720.10">
    <property type="entry name" value="Alkaline Phosphatase, subunit A"/>
    <property type="match status" value="1"/>
</dbReference>
<evidence type="ECO:0000256" key="6">
    <source>
        <dbReference type="ARBA" id="ARBA00023136"/>
    </source>
</evidence>
<evidence type="ECO:0000256" key="1">
    <source>
        <dbReference type="ARBA" id="ARBA00004651"/>
    </source>
</evidence>
<dbReference type="PATRIC" id="fig|1216932.3.peg.3323"/>
<feature type="transmembrane region" description="Helical" evidence="8">
    <location>
        <begin position="122"/>
        <end position="143"/>
    </location>
</feature>
<sequence>MNKIGELIKKHTLFFCIIIGFIISFINELLGRASLLETANFILDKPLMFIYNALIVAATVSIACLFSKKYFTMIVISTIWLAIGITNGIILSNRVTPFTFVDLKLFTDGIKVLPTYMSPFQIGAIVVGIVAVIVLLIFLWIKLPKHENDIHHKKNSRLVALFLVSFAIITTYCLKTGVLSTQFTSLVYAYEDYGVEYSFSATLLNTGMNKPKGYTEEKVNSIMDDVKNNTTETNSNNPNIIMVQLESLFDPTHVTDLHFSEDPIPFLRSLRQNYTSGFLSVPGIGAGTANTEFEVMTGMDLDFFGTGEYPYKTILTKTTSESLAYDLKDLGYSAHAIHNNTATFYSRNKVFAQLGYDTFTSKEFMNIQEWTPNGWAKDKILTGEIMKVLESTENQDYIYTISVQGHGSYSNEPNPDNKIKVTSDIDRENINAIEYYVNQIHEMDQFVEDLVNTINSFDEDTIVVFYGDHLPSLGIEKEQLDNGSIYQTEYVAYSNFDMEKQNVDLEAYQLSSYILDRVGIHHGTLPTFHQTNMGKEDYLANLEILQYDMLYGKHFSQGGVNPYTATNLKLGIYDVNIESIENSDDLPKVKTDEEEENESDVTEEPTSGIIVKGQHFTDRTKVCVNDEVLKTQFIDSETVVVKNKQLQSGDIVKVIQQGSKKVLQQGSKNRFLATSNEMTYVDETEENNVEN</sequence>
<dbReference type="RefSeq" id="WP_051483928.1">
    <property type="nucleotide sequence ID" value="NZ_HG917869.1"/>
</dbReference>
<evidence type="ECO:0000259" key="9">
    <source>
        <dbReference type="Pfam" id="PF00884"/>
    </source>
</evidence>
<feature type="domain" description="Sulfatase N-terminal" evidence="9">
    <location>
        <begin position="238"/>
        <end position="502"/>
    </location>
</feature>
<dbReference type="EMBL" id="HG917869">
    <property type="protein sequence ID" value="CDM70466.1"/>
    <property type="molecule type" value="Genomic_DNA"/>
</dbReference>
<dbReference type="InterPro" id="IPR050448">
    <property type="entry name" value="OpgB/LTA_synthase_biosynth"/>
</dbReference>
<feature type="transmembrane region" description="Helical" evidence="8">
    <location>
        <begin position="155"/>
        <end position="172"/>
    </location>
</feature>
<keyword evidence="4 8" id="KW-0812">Transmembrane</keyword>
<evidence type="ECO:0000256" key="8">
    <source>
        <dbReference type="SAM" id="Phobius"/>
    </source>
</evidence>
<dbReference type="STRING" id="1216932.CM240_3349"/>
<reference evidence="10 11" key="1">
    <citation type="submission" date="2013-11" db="EMBL/GenBank/DDBJ databases">
        <title>Complete genome sequence of Clostridum sp. M2/40.</title>
        <authorList>
            <person name="Wibberg D."/>
            <person name="Puehler A."/>
            <person name="Schlueter A."/>
        </authorList>
    </citation>
    <scope>NUCLEOTIDE SEQUENCE [LARGE SCALE GENOMIC DNA]</scope>
    <source>
        <strain evidence="11">M2/40</strain>
    </source>
</reference>
<dbReference type="PANTHER" id="PTHR47371:SF3">
    <property type="entry name" value="PHOSPHOGLYCEROL TRANSFERASE I"/>
    <property type="match status" value="1"/>
</dbReference>